<feature type="transmembrane region" description="Helical" evidence="9">
    <location>
        <begin position="46"/>
        <end position="66"/>
    </location>
</feature>
<dbReference type="SUPFAM" id="SSF56801">
    <property type="entry name" value="Acetyl-CoA synthetase-like"/>
    <property type="match status" value="1"/>
</dbReference>
<protein>
    <recommendedName>
        <fullName evidence="2">4-coumarate--CoA ligase</fullName>
        <ecNumber evidence="2">6.2.1.12</ecNumber>
    </recommendedName>
</protein>
<keyword evidence="5" id="KW-0067">ATP-binding</keyword>
<evidence type="ECO:0000313" key="13">
    <source>
        <dbReference type="Proteomes" id="UP001140206"/>
    </source>
</evidence>
<evidence type="ECO:0000313" key="12">
    <source>
        <dbReference type="EMBL" id="KAJ4773480.1"/>
    </source>
</evidence>
<comment type="catalytic activity">
    <reaction evidence="6">
        <text>(E)-4-coumarate + ATP + H(+) = (E)-4-coumaroyl-AMP + diphosphate</text>
        <dbReference type="Rhea" id="RHEA:72419"/>
        <dbReference type="ChEBI" id="CHEBI:12876"/>
        <dbReference type="ChEBI" id="CHEBI:15378"/>
        <dbReference type="ChEBI" id="CHEBI:30616"/>
        <dbReference type="ChEBI" id="CHEBI:33019"/>
        <dbReference type="ChEBI" id="CHEBI:192348"/>
    </reaction>
    <physiologicalReaction direction="left-to-right" evidence="6">
        <dbReference type="Rhea" id="RHEA:72420"/>
    </physiologicalReaction>
</comment>
<feature type="transmembrane region" description="Helical" evidence="9">
    <location>
        <begin position="345"/>
        <end position="368"/>
    </location>
</feature>
<organism evidence="12 13">
    <name type="scientific">Rhynchospora pubera</name>
    <dbReference type="NCBI Taxonomy" id="906938"/>
    <lineage>
        <taxon>Eukaryota</taxon>
        <taxon>Viridiplantae</taxon>
        <taxon>Streptophyta</taxon>
        <taxon>Embryophyta</taxon>
        <taxon>Tracheophyta</taxon>
        <taxon>Spermatophyta</taxon>
        <taxon>Magnoliopsida</taxon>
        <taxon>Liliopsida</taxon>
        <taxon>Poales</taxon>
        <taxon>Cyperaceae</taxon>
        <taxon>Cyperoideae</taxon>
        <taxon>Rhynchosporeae</taxon>
        <taxon>Rhynchospora</taxon>
    </lineage>
</organism>
<dbReference type="EC" id="6.2.1.12" evidence="2"/>
<keyword evidence="9" id="KW-1133">Transmembrane helix</keyword>
<keyword evidence="9" id="KW-0472">Membrane</keyword>
<dbReference type="GO" id="GO:0016207">
    <property type="term" value="F:4-coumarate-CoA ligase activity"/>
    <property type="evidence" value="ECO:0007669"/>
    <property type="project" value="UniProtKB-EC"/>
</dbReference>
<evidence type="ECO:0000256" key="8">
    <source>
        <dbReference type="ARBA" id="ARBA00034252"/>
    </source>
</evidence>
<evidence type="ECO:0000256" key="1">
    <source>
        <dbReference type="ARBA" id="ARBA00006432"/>
    </source>
</evidence>
<name>A0AAV8DWB8_9POAL</name>
<evidence type="ECO:0000256" key="4">
    <source>
        <dbReference type="ARBA" id="ARBA00022741"/>
    </source>
</evidence>
<dbReference type="InterPro" id="IPR020845">
    <property type="entry name" value="AMP-binding_CS"/>
</dbReference>
<comment type="catalytic activity">
    <reaction evidence="8">
        <text>(E)-4-coumarate + ATP + CoA = (E)-4-coumaroyl-CoA + AMP + diphosphate</text>
        <dbReference type="Rhea" id="RHEA:19641"/>
        <dbReference type="ChEBI" id="CHEBI:12876"/>
        <dbReference type="ChEBI" id="CHEBI:30616"/>
        <dbReference type="ChEBI" id="CHEBI:33019"/>
        <dbReference type="ChEBI" id="CHEBI:57287"/>
        <dbReference type="ChEBI" id="CHEBI:85008"/>
        <dbReference type="ChEBI" id="CHEBI:456215"/>
        <dbReference type="EC" id="6.2.1.12"/>
    </reaction>
    <physiologicalReaction direction="left-to-right" evidence="8">
        <dbReference type="Rhea" id="RHEA:19642"/>
    </physiologicalReaction>
</comment>
<dbReference type="InterPro" id="IPR042099">
    <property type="entry name" value="ANL_N_sf"/>
</dbReference>
<dbReference type="InterPro" id="IPR045851">
    <property type="entry name" value="AMP-bd_C_sf"/>
</dbReference>
<dbReference type="GO" id="GO:0006744">
    <property type="term" value="P:ubiquinone biosynthetic process"/>
    <property type="evidence" value="ECO:0007669"/>
    <property type="project" value="TreeGrafter"/>
</dbReference>
<evidence type="ECO:0000256" key="2">
    <source>
        <dbReference type="ARBA" id="ARBA00012959"/>
    </source>
</evidence>
<dbReference type="AlphaFoldDB" id="A0AAV8DWB8"/>
<keyword evidence="9" id="KW-0812">Transmembrane</keyword>
<evidence type="ECO:0000259" key="11">
    <source>
        <dbReference type="Pfam" id="PF13193"/>
    </source>
</evidence>
<comment type="similarity">
    <text evidence="1">Belongs to the ATP-dependent AMP-binding enzyme family.</text>
</comment>
<dbReference type="GO" id="GO:0005524">
    <property type="term" value="F:ATP binding"/>
    <property type="evidence" value="ECO:0007669"/>
    <property type="project" value="UniProtKB-KW"/>
</dbReference>
<dbReference type="InterPro" id="IPR025110">
    <property type="entry name" value="AMP-bd_C"/>
</dbReference>
<sequence>MLLNTRLPVHTFPNTYQYCALSARKTVSLLKNKQKRKRKNCTKERLVLIPFLLVAICTSFCGLYKYTELACAQNHYKTKHTLATSSLSFTTHKHTSEAMETDVSSRFPFVSPKMPQFPPFYCPKSGIYASKHPKRALPQDQNLDLVSFLFSHRHSGDLALVDSCTGDSISYISLQPLVDSFTNGLRNMGIGKNQVVMILLPNCILFPVVLLGVLRNASVATPMNPLNSIEEIKKQLVSSGSSLVLTSIENVRKIESLGVRAIAIPENLHYDPQSFENFYTIMNSDPINASRPAIKQSDPAAILYSSGTSGPSKGVVITHQNLISMVELFVKFEASQYRDDCSKNVYLALIPMFHIYGMSLFSIGLLSLGTSVVVMKRFEAKETVRAIERYGVTHLPTVPPIVAALVRAKRDLGCDLGSLKQVSSGAAPLSQKLIDEFLGAFPLVDFIQGYGMTESTAVATRGFNTSSCKKYTSVGLLAPNMEAKIIDIENGASLPPGFHGELLLRGPAIMKGYLNNVKATSETIVDGGWLRTGDIACFDKEGYLYILDRLKDTIKYKGFQIAPADLEALLLVHPGITDVAVTSEENEETGEIPVAFVVRRSGISLSSSEVMDHVNKQVAPYKKVRKVVFVNSLPKSPTGKVLRRLLRSSNGRSKI</sequence>
<evidence type="ECO:0000256" key="3">
    <source>
        <dbReference type="ARBA" id="ARBA00022598"/>
    </source>
</evidence>
<dbReference type="EMBL" id="JAMFTS010000003">
    <property type="protein sequence ID" value="KAJ4773480.1"/>
    <property type="molecule type" value="Genomic_DNA"/>
</dbReference>
<dbReference type="Pfam" id="PF00501">
    <property type="entry name" value="AMP-binding"/>
    <property type="match status" value="1"/>
</dbReference>
<dbReference type="GO" id="GO:0106290">
    <property type="term" value="F:trans-cinnamate-CoA ligase activity"/>
    <property type="evidence" value="ECO:0007669"/>
    <property type="project" value="UniProtKB-ARBA"/>
</dbReference>
<comment type="catalytic activity">
    <reaction evidence="7">
        <text>(E)-4-coumaroyl-AMP + CoA = (E)-4-coumaroyl-CoA + AMP + H(+)</text>
        <dbReference type="Rhea" id="RHEA:72423"/>
        <dbReference type="ChEBI" id="CHEBI:15378"/>
        <dbReference type="ChEBI" id="CHEBI:57287"/>
        <dbReference type="ChEBI" id="CHEBI:85008"/>
        <dbReference type="ChEBI" id="CHEBI:192348"/>
        <dbReference type="ChEBI" id="CHEBI:456215"/>
    </reaction>
    <physiologicalReaction direction="left-to-right" evidence="7">
        <dbReference type="Rhea" id="RHEA:72424"/>
    </physiologicalReaction>
</comment>
<keyword evidence="4" id="KW-0547">Nucleotide-binding</keyword>
<dbReference type="GO" id="GO:0005777">
    <property type="term" value="C:peroxisome"/>
    <property type="evidence" value="ECO:0007669"/>
    <property type="project" value="TreeGrafter"/>
</dbReference>
<keyword evidence="13" id="KW-1185">Reference proteome</keyword>
<dbReference type="Proteomes" id="UP001140206">
    <property type="component" value="Chromosome 3"/>
</dbReference>
<feature type="transmembrane region" description="Helical" evidence="9">
    <location>
        <begin position="195"/>
        <end position="214"/>
    </location>
</feature>
<keyword evidence="3 12" id="KW-0436">Ligase</keyword>
<reference evidence="12" key="1">
    <citation type="submission" date="2022-08" db="EMBL/GenBank/DDBJ databases">
        <authorList>
            <person name="Marques A."/>
        </authorList>
    </citation>
    <scope>NUCLEOTIDE SEQUENCE</scope>
    <source>
        <strain evidence="12">RhyPub2mFocal</strain>
        <tissue evidence="12">Leaves</tissue>
    </source>
</reference>
<dbReference type="Pfam" id="PF13193">
    <property type="entry name" value="AMP-binding_C"/>
    <property type="match status" value="1"/>
</dbReference>
<proteinExistence type="inferred from homology"/>
<dbReference type="CDD" id="cd05904">
    <property type="entry name" value="4CL"/>
    <property type="match status" value="1"/>
</dbReference>
<dbReference type="FunFam" id="3.30.300.30:FF:000007">
    <property type="entry name" value="4-coumarate--CoA ligase 2"/>
    <property type="match status" value="1"/>
</dbReference>
<dbReference type="Gene3D" id="3.30.300.30">
    <property type="match status" value="1"/>
</dbReference>
<evidence type="ECO:0000256" key="7">
    <source>
        <dbReference type="ARBA" id="ARBA00034223"/>
    </source>
</evidence>
<evidence type="ECO:0000256" key="9">
    <source>
        <dbReference type="SAM" id="Phobius"/>
    </source>
</evidence>
<dbReference type="PANTHER" id="PTHR24096:SF149">
    <property type="entry name" value="AMP-BINDING DOMAIN-CONTAINING PROTEIN-RELATED"/>
    <property type="match status" value="1"/>
</dbReference>
<evidence type="ECO:0000256" key="6">
    <source>
        <dbReference type="ARBA" id="ARBA00034219"/>
    </source>
</evidence>
<dbReference type="Gene3D" id="3.40.50.12780">
    <property type="entry name" value="N-terminal domain of ligase-like"/>
    <property type="match status" value="1"/>
</dbReference>
<feature type="domain" description="AMP-binding enzyme C-terminal" evidence="11">
    <location>
        <begin position="566"/>
        <end position="640"/>
    </location>
</feature>
<dbReference type="PANTHER" id="PTHR24096">
    <property type="entry name" value="LONG-CHAIN-FATTY-ACID--COA LIGASE"/>
    <property type="match status" value="1"/>
</dbReference>
<dbReference type="PROSITE" id="PS00455">
    <property type="entry name" value="AMP_BINDING"/>
    <property type="match status" value="1"/>
</dbReference>
<feature type="domain" description="AMP-dependent synthetase/ligase" evidence="10">
    <location>
        <begin position="153"/>
        <end position="514"/>
    </location>
</feature>
<evidence type="ECO:0000256" key="5">
    <source>
        <dbReference type="ARBA" id="ARBA00022840"/>
    </source>
</evidence>
<accession>A0AAV8DWB8</accession>
<comment type="caution">
    <text evidence="12">The sequence shown here is derived from an EMBL/GenBank/DDBJ whole genome shotgun (WGS) entry which is preliminary data.</text>
</comment>
<dbReference type="GO" id="GO:0009698">
    <property type="term" value="P:phenylpropanoid metabolic process"/>
    <property type="evidence" value="ECO:0007669"/>
    <property type="project" value="UniProtKB-ARBA"/>
</dbReference>
<dbReference type="InterPro" id="IPR000873">
    <property type="entry name" value="AMP-dep_synth/lig_dom"/>
</dbReference>
<gene>
    <name evidence="12" type="ORF">LUZ62_057737</name>
</gene>
<evidence type="ECO:0000259" key="10">
    <source>
        <dbReference type="Pfam" id="PF00501"/>
    </source>
</evidence>